<dbReference type="PANTHER" id="PTHR30572:SF18">
    <property type="entry name" value="ABC-TYPE MACROLIDE FAMILY EXPORT SYSTEM PERMEASE COMPONENT 2"/>
    <property type="match status" value="1"/>
</dbReference>
<dbReference type="PANTHER" id="PTHR30572">
    <property type="entry name" value="MEMBRANE COMPONENT OF TRANSPORTER-RELATED"/>
    <property type="match status" value="1"/>
</dbReference>
<dbReference type="InterPro" id="IPR003838">
    <property type="entry name" value="ABC3_permease_C"/>
</dbReference>
<evidence type="ECO:0000256" key="5">
    <source>
        <dbReference type="ARBA" id="ARBA00023136"/>
    </source>
</evidence>
<feature type="transmembrane region" description="Helical" evidence="6">
    <location>
        <begin position="18"/>
        <end position="40"/>
    </location>
</feature>
<evidence type="ECO:0000259" key="8">
    <source>
        <dbReference type="Pfam" id="PF12704"/>
    </source>
</evidence>
<dbReference type="KEGG" id="scor:J3U87_22335"/>
<dbReference type="Pfam" id="PF02687">
    <property type="entry name" value="FtsX"/>
    <property type="match status" value="1"/>
</dbReference>
<feature type="transmembrane region" description="Helical" evidence="6">
    <location>
        <begin position="409"/>
        <end position="430"/>
    </location>
</feature>
<dbReference type="RefSeq" id="WP_237377982.1">
    <property type="nucleotide sequence ID" value="NZ_CP071793.1"/>
</dbReference>
<dbReference type="InterPro" id="IPR050250">
    <property type="entry name" value="Macrolide_Exporter_MacB"/>
</dbReference>
<proteinExistence type="predicted"/>
<accession>A0A8A4TFM0</accession>
<sequence>MLGFYVHMAVKSLRATPLISLVTVFAIGIGVTVSTTIISVENILTRDPFPAKSDKLFNVRMDSWDPDSQFFDVAPGEPPKQITYRDMVGIMESDIPRHQTGVGTGLSFVFPENDLVRPYRAAVQLVHAGFFPLTQAPFRYGQGWNQAADRNRDPVCVLSQEANEKLFGGEDSVGRQLRIGKRNFSVIGVLDHFNPTPKYYDTINDVFGDTCEILVPFDFIKEDDTGLSISGNTDNWGPRVPRDDTAKFLAATEMCWIQFWVELDSGKRRAYHDYLDAYAAGQRELGRFPRENNNRVTPLLNWLAQRNDSAEQTRAMAWISVMFLLICALNITGLLLGKFLSRSGLVGVHRALGASKRSIFAQHLLECWLLGIAGGLAGLVASGALLRFINAAVPSSIFHDQVFSVEPSMFWLALGLSLIASLVAGVYPAWRACQIAPAVQLKLQ</sequence>
<keyword evidence="4 6" id="KW-1133">Transmembrane helix</keyword>
<evidence type="ECO:0000256" key="2">
    <source>
        <dbReference type="ARBA" id="ARBA00022475"/>
    </source>
</evidence>
<name>A0A8A4TFM0_SULCO</name>
<gene>
    <name evidence="9" type="ORF">J3U87_22335</name>
</gene>
<keyword evidence="2" id="KW-1003">Cell membrane</keyword>
<evidence type="ECO:0000256" key="6">
    <source>
        <dbReference type="SAM" id="Phobius"/>
    </source>
</evidence>
<dbReference type="EMBL" id="CP071793">
    <property type="protein sequence ID" value="QTD48327.1"/>
    <property type="molecule type" value="Genomic_DNA"/>
</dbReference>
<reference evidence="9" key="1">
    <citation type="submission" date="2021-03" db="EMBL/GenBank/DDBJ databases">
        <title>Acanthopleuribacteraceae sp. M133.</title>
        <authorList>
            <person name="Wang G."/>
        </authorList>
    </citation>
    <scope>NUCLEOTIDE SEQUENCE</scope>
    <source>
        <strain evidence="9">M133</strain>
    </source>
</reference>
<dbReference type="GO" id="GO:0005886">
    <property type="term" value="C:plasma membrane"/>
    <property type="evidence" value="ECO:0007669"/>
    <property type="project" value="UniProtKB-SubCell"/>
</dbReference>
<dbReference type="AlphaFoldDB" id="A0A8A4TFM0"/>
<feature type="transmembrane region" description="Helical" evidence="6">
    <location>
        <begin position="367"/>
        <end position="389"/>
    </location>
</feature>
<dbReference type="Pfam" id="PF12704">
    <property type="entry name" value="MacB_PCD"/>
    <property type="match status" value="1"/>
</dbReference>
<dbReference type="Proteomes" id="UP000663929">
    <property type="component" value="Chromosome"/>
</dbReference>
<keyword evidence="10" id="KW-1185">Reference proteome</keyword>
<evidence type="ECO:0000259" key="7">
    <source>
        <dbReference type="Pfam" id="PF02687"/>
    </source>
</evidence>
<dbReference type="GO" id="GO:0022857">
    <property type="term" value="F:transmembrane transporter activity"/>
    <property type="evidence" value="ECO:0007669"/>
    <property type="project" value="TreeGrafter"/>
</dbReference>
<comment type="subcellular location">
    <subcellularLocation>
        <location evidence="1">Cell membrane</location>
        <topology evidence="1">Multi-pass membrane protein</topology>
    </subcellularLocation>
</comment>
<keyword evidence="3 6" id="KW-0812">Transmembrane</keyword>
<feature type="transmembrane region" description="Helical" evidence="6">
    <location>
        <begin position="315"/>
        <end position="336"/>
    </location>
</feature>
<keyword evidence="5 6" id="KW-0472">Membrane</keyword>
<evidence type="ECO:0000256" key="4">
    <source>
        <dbReference type="ARBA" id="ARBA00022989"/>
    </source>
</evidence>
<evidence type="ECO:0000313" key="10">
    <source>
        <dbReference type="Proteomes" id="UP000663929"/>
    </source>
</evidence>
<feature type="domain" description="ABC3 transporter permease C-terminal" evidence="7">
    <location>
        <begin position="319"/>
        <end position="436"/>
    </location>
</feature>
<evidence type="ECO:0000256" key="1">
    <source>
        <dbReference type="ARBA" id="ARBA00004651"/>
    </source>
</evidence>
<feature type="domain" description="MacB-like periplasmic core" evidence="8">
    <location>
        <begin position="20"/>
        <end position="218"/>
    </location>
</feature>
<organism evidence="9 10">
    <name type="scientific">Sulfidibacter corallicola</name>
    <dbReference type="NCBI Taxonomy" id="2818388"/>
    <lineage>
        <taxon>Bacteria</taxon>
        <taxon>Pseudomonadati</taxon>
        <taxon>Acidobacteriota</taxon>
        <taxon>Holophagae</taxon>
        <taxon>Acanthopleuribacterales</taxon>
        <taxon>Acanthopleuribacteraceae</taxon>
        <taxon>Sulfidibacter</taxon>
    </lineage>
</organism>
<evidence type="ECO:0000256" key="3">
    <source>
        <dbReference type="ARBA" id="ARBA00022692"/>
    </source>
</evidence>
<evidence type="ECO:0000313" key="9">
    <source>
        <dbReference type="EMBL" id="QTD48327.1"/>
    </source>
</evidence>
<dbReference type="InterPro" id="IPR025857">
    <property type="entry name" value="MacB_PCD"/>
</dbReference>
<protein>
    <submittedName>
        <fullName evidence="9">ABC transporter permease</fullName>
    </submittedName>
</protein>